<keyword evidence="1" id="KW-0540">Nuclease</keyword>
<sequence>MPLGPVPDVVILVEGRSDAAALAVLLRARGLDGGDRVRVVSMDGVTNVARELRRSLTEHPGAVVLGLYDVAEERFVVGALQRAQVVPEGPVDLVAHGFFLCDRDLEDELIRALGTRAVEEVLDEMGHLDRFRTFQHQPEWRGRPLADQLHRFAGSGSGRKVVLAERLARRLDAVTTPPPLAALLDRISQQVGSGALRPTGTDSWDD</sequence>
<evidence type="ECO:0000313" key="1">
    <source>
        <dbReference type="EMBL" id="MDC5698920.1"/>
    </source>
</evidence>
<name>A0ABT5GM32_9MICO</name>
<comment type="caution">
    <text evidence="1">The sequence shown here is derived from an EMBL/GenBank/DDBJ whole genome shotgun (WGS) entry which is preliminary data.</text>
</comment>
<dbReference type="GO" id="GO:0004519">
    <property type="term" value="F:endonuclease activity"/>
    <property type="evidence" value="ECO:0007669"/>
    <property type="project" value="UniProtKB-KW"/>
</dbReference>
<keyword evidence="1" id="KW-0378">Hydrolase</keyword>
<keyword evidence="2" id="KW-1185">Reference proteome</keyword>
<evidence type="ECO:0000313" key="2">
    <source>
        <dbReference type="Proteomes" id="UP001150259"/>
    </source>
</evidence>
<organism evidence="1 2">
    <name type="scientific">Intrasporangium calvum</name>
    <dbReference type="NCBI Taxonomy" id="53358"/>
    <lineage>
        <taxon>Bacteria</taxon>
        <taxon>Bacillati</taxon>
        <taxon>Actinomycetota</taxon>
        <taxon>Actinomycetes</taxon>
        <taxon>Micrococcales</taxon>
        <taxon>Intrasporangiaceae</taxon>
        <taxon>Intrasporangium</taxon>
    </lineage>
</organism>
<dbReference type="RefSeq" id="WP_272463480.1">
    <property type="nucleotide sequence ID" value="NZ_JAPFQL010000093.1"/>
</dbReference>
<keyword evidence="1" id="KW-0255">Endonuclease</keyword>
<reference evidence="1 2" key="1">
    <citation type="submission" date="2022-11" db="EMBL/GenBank/DDBJ databases">
        <title>Anaerobic phenanthrene biodegradation by a DNRA strain PheN6.</title>
        <authorList>
            <person name="Zhang Z."/>
        </authorList>
    </citation>
    <scope>NUCLEOTIDE SEQUENCE [LARGE SCALE GENOMIC DNA]</scope>
    <source>
        <strain evidence="1 2">PheN6</strain>
    </source>
</reference>
<protein>
    <submittedName>
        <fullName evidence="1">ATP-dependent endonuclease</fullName>
    </submittedName>
</protein>
<gene>
    <name evidence="1" type="ORF">OO014_16835</name>
</gene>
<dbReference type="Proteomes" id="UP001150259">
    <property type="component" value="Unassembled WGS sequence"/>
</dbReference>
<dbReference type="EMBL" id="JAPFQL010000093">
    <property type="protein sequence ID" value="MDC5698920.1"/>
    <property type="molecule type" value="Genomic_DNA"/>
</dbReference>
<proteinExistence type="predicted"/>
<accession>A0ABT5GM32</accession>